<feature type="compositionally biased region" description="Basic and acidic residues" evidence="1">
    <location>
        <begin position="96"/>
        <end position="108"/>
    </location>
</feature>
<name>A0AA39NDL4_ARMTA</name>
<reference evidence="2" key="1">
    <citation type="submission" date="2023-06" db="EMBL/GenBank/DDBJ databases">
        <authorList>
            <consortium name="Lawrence Berkeley National Laboratory"/>
            <person name="Ahrendt S."/>
            <person name="Sahu N."/>
            <person name="Indic B."/>
            <person name="Wong-Bajracharya J."/>
            <person name="Merenyi Z."/>
            <person name="Ke H.-M."/>
            <person name="Monk M."/>
            <person name="Kocsube S."/>
            <person name="Drula E."/>
            <person name="Lipzen A."/>
            <person name="Balint B."/>
            <person name="Henrissat B."/>
            <person name="Andreopoulos B."/>
            <person name="Martin F.M."/>
            <person name="Harder C.B."/>
            <person name="Rigling D."/>
            <person name="Ford K.L."/>
            <person name="Foster G.D."/>
            <person name="Pangilinan J."/>
            <person name="Papanicolaou A."/>
            <person name="Barry K."/>
            <person name="LaButti K."/>
            <person name="Viragh M."/>
            <person name="Koriabine M."/>
            <person name="Yan M."/>
            <person name="Riley R."/>
            <person name="Champramary S."/>
            <person name="Plett K.L."/>
            <person name="Tsai I.J."/>
            <person name="Slot J."/>
            <person name="Sipos G."/>
            <person name="Plett J."/>
            <person name="Nagy L.G."/>
            <person name="Grigoriev I.V."/>
        </authorList>
    </citation>
    <scope>NUCLEOTIDE SEQUENCE</scope>
    <source>
        <strain evidence="2">CCBAS 213</strain>
    </source>
</reference>
<comment type="caution">
    <text evidence="2">The sequence shown here is derived from an EMBL/GenBank/DDBJ whole genome shotgun (WGS) entry which is preliminary data.</text>
</comment>
<keyword evidence="3" id="KW-1185">Reference proteome</keyword>
<accession>A0AA39NDL4</accession>
<dbReference type="Gene3D" id="2.20.70.10">
    <property type="match status" value="1"/>
</dbReference>
<feature type="region of interest" description="Disordered" evidence="1">
    <location>
        <begin position="72"/>
        <end position="111"/>
    </location>
</feature>
<organism evidence="2 3">
    <name type="scientific">Armillaria tabescens</name>
    <name type="common">Ringless honey mushroom</name>
    <name type="synonym">Agaricus tabescens</name>
    <dbReference type="NCBI Taxonomy" id="1929756"/>
    <lineage>
        <taxon>Eukaryota</taxon>
        <taxon>Fungi</taxon>
        <taxon>Dikarya</taxon>
        <taxon>Basidiomycota</taxon>
        <taxon>Agaricomycotina</taxon>
        <taxon>Agaricomycetes</taxon>
        <taxon>Agaricomycetidae</taxon>
        <taxon>Agaricales</taxon>
        <taxon>Marasmiineae</taxon>
        <taxon>Physalacriaceae</taxon>
        <taxon>Desarmillaria</taxon>
    </lineage>
</organism>
<gene>
    <name evidence="2" type="ORF">EV420DRAFT_1103971</name>
</gene>
<feature type="region of interest" description="Disordered" evidence="1">
    <location>
        <begin position="1"/>
        <end position="25"/>
    </location>
</feature>
<evidence type="ECO:0008006" key="4">
    <source>
        <dbReference type="Google" id="ProtNLM"/>
    </source>
</evidence>
<dbReference type="EMBL" id="JAUEPS010000007">
    <property type="protein sequence ID" value="KAK0463705.1"/>
    <property type="molecule type" value="Genomic_DNA"/>
</dbReference>
<evidence type="ECO:0000313" key="2">
    <source>
        <dbReference type="EMBL" id="KAK0463705.1"/>
    </source>
</evidence>
<evidence type="ECO:0000313" key="3">
    <source>
        <dbReference type="Proteomes" id="UP001175211"/>
    </source>
</evidence>
<sequence>MFTTSTFNRRSPWPNQQARMHPSTRTLKFWKPRYHLDMRRTQSVSSSEDGADSAGLELSFLAKPSPCLSLKGMDSQDRYPPRRPITQSVSNLAAPSRDEIDTPDKDDMSVSGCSHVARSLSEVVEREVTTVASSPNPVSASTVAIGWEYPRHSIPSRVGFPFRQTSSIDPDAATNIPHIIVSEDTSPTREATGQVSESSELMVSLQSRTHAGTYNWARDEREFLEYLPCRINHYARKSYIDEWDPAKFTVPAMLTEFNTVRRILPQTEEEEVLPEGWTKHTHSDGKSYFYHDKDKVITEEWLYDRDIAEKVSRYIAILNDAISKRAVSFGRIKSWHLYVEIAEYGIPSWEGDNRCRCKYYFVNLDEECIFWLSKFQLDDYLWELRGDMSPDFIRRFLQREYWNHQYFFSDIHPLTKAQWRTVQKYVLLAESDVNMSDTSTVT</sequence>
<dbReference type="RefSeq" id="XP_060335015.1">
    <property type="nucleotide sequence ID" value="XM_060465846.1"/>
</dbReference>
<dbReference type="Proteomes" id="UP001175211">
    <property type="component" value="Unassembled WGS sequence"/>
</dbReference>
<dbReference type="GeneID" id="85349394"/>
<protein>
    <recommendedName>
        <fullName evidence="4">WW domain-containing protein</fullName>
    </recommendedName>
</protein>
<evidence type="ECO:0000256" key="1">
    <source>
        <dbReference type="SAM" id="MobiDB-lite"/>
    </source>
</evidence>
<dbReference type="AlphaFoldDB" id="A0AA39NDL4"/>
<proteinExistence type="predicted"/>